<dbReference type="AlphaFoldDB" id="A0A9N9BC93"/>
<organism evidence="1 2">
    <name type="scientific">Ambispora leptoticha</name>
    <dbReference type="NCBI Taxonomy" id="144679"/>
    <lineage>
        <taxon>Eukaryota</taxon>
        <taxon>Fungi</taxon>
        <taxon>Fungi incertae sedis</taxon>
        <taxon>Mucoromycota</taxon>
        <taxon>Glomeromycotina</taxon>
        <taxon>Glomeromycetes</taxon>
        <taxon>Archaeosporales</taxon>
        <taxon>Ambisporaceae</taxon>
        <taxon>Ambispora</taxon>
    </lineage>
</organism>
<proteinExistence type="predicted"/>
<reference evidence="1" key="1">
    <citation type="submission" date="2021-06" db="EMBL/GenBank/DDBJ databases">
        <authorList>
            <person name="Kallberg Y."/>
            <person name="Tangrot J."/>
            <person name="Rosling A."/>
        </authorList>
    </citation>
    <scope>NUCLEOTIDE SEQUENCE</scope>
    <source>
        <strain evidence="1">FL130A</strain>
    </source>
</reference>
<evidence type="ECO:0000313" key="1">
    <source>
        <dbReference type="EMBL" id="CAG8561128.1"/>
    </source>
</evidence>
<sequence>MTLAAKKKVSNQQRSYEYVCRCFDSQIVNSLDLIDFLRAEGVLVKDENRFKMSSVLSLKYITNLVIQFFDQDIISGAFYLLFKIVRDVYVNGYKNQRVPRESVYDTEMHRILINWISKQRNFKVTCKWHKEEHCANEKDKHTCSDIVMKTPYQKIVLDLATKTQLDAHFVRALEYGNKLSAEDVWIVHSHVRIIQPKILIIHLIKN</sequence>
<comment type="caution">
    <text evidence="1">The sequence shown here is derived from an EMBL/GenBank/DDBJ whole genome shotgun (WGS) entry which is preliminary data.</text>
</comment>
<dbReference type="EMBL" id="CAJVPS010002136">
    <property type="protein sequence ID" value="CAG8561128.1"/>
    <property type="molecule type" value="Genomic_DNA"/>
</dbReference>
<dbReference type="OrthoDB" id="2440502at2759"/>
<accession>A0A9N9BC93</accession>
<protein>
    <submittedName>
        <fullName evidence="1">7715_t:CDS:1</fullName>
    </submittedName>
</protein>
<name>A0A9N9BC93_9GLOM</name>
<keyword evidence="2" id="KW-1185">Reference proteome</keyword>
<evidence type="ECO:0000313" key="2">
    <source>
        <dbReference type="Proteomes" id="UP000789508"/>
    </source>
</evidence>
<dbReference type="Proteomes" id="UP000789508">
    <property type="component" value="Unassembled WGS sequence"/>
</dbReference>
<gene>
    <name evidence="1" type="ORF">ALEPTO_LOCUS6356</name>
</gene>